<dbReference type="InterPro" id="IPR013737">
    <property type="entry name" value="Bac_rhamnosid_N"/>
</dbReference>
<evidence type="ECO:0000259" key="3">
    <source>
        <dbReference type="Pfam" id="PF05592"/>
    </source>
</evidence>
<evidence type="ECO:0000256" key="1">
    <source>
        <dbReference type="ARBA" id="ARBA00001445"/>
    </source>
</evidence>
<dbReference type="PIRSF" id="PIRSF010631">
    <property type="entry name" value="A-rhamnsds"/>
    <property type="match status" value="1"/>
</dbReference>
<dbReference type="EC" id="3.2.1.40" evidence="2"/>
<dbReference type="Pfam" id="PF05592">
    <property type="entry name" value="Bac_rhamnosid"/>
    <property type="match status" value="1"/>
</dbReference>
<dbReference type="InterPro" id="IPR016007">
    <property type="entry name" value="Alpha_rhamnosid"/>
</dbReference>
<evidence type="ECO:0000259" key="4">
    <source>
        <dbReference type="Pfam" id="PF08531"/>
    </source>
</evidence>
<dbReference type="SUPFAM" id="SSF48208">
    <property type="entry name" value="Six-hairpin glycosidases"/>
    <property type="match status" value="1"/>
</dbReference>
<evidence type="ECO:0000313" key="6">
    <source>
        <dbReference type="EMBL" id="MEK8046332.1"/>
    </source>
</evidence>
<evidence type="ECO:0000313" key="7">
    <source>
        <dbReference type="Proteomes" id="UP001379945"/>
    </source>
</evidence>
<comment type="catalytic activity">
    <reaction evidence="1">
        <text>Hydrolysis of terminal non-reducing alpha-L-rhamnose residues in alpha-L-rhamnosides.</text>
        <dbReference type="EC" id="3.2.1.40"/>
    </reaction>
</comment>
<dbReference type="InterPro" id="IPR008902">
    <property type="entry name" value="Rhamnosid_concanavalin"/>
</dbReference>
<dbReference type="InterPro" id="IPR012341">
    <property type="entry name" value="6hp_glycosidase-like_sf"/>
</dbReference>
<dbReference type="RefSeq" id="WP_341398620.1">
    <property type="nucleotide sequence ID" value="NZ_JBBUTI010000005.1"/>
</dbReference>
<dbReference type="PANTHER" id="PTHR33307:SF6">
    <property type="entry name" value="ALPHA-RHAMNOSIDASE (EUROFUNG)-RELATED"/>
    <property type="match status" value="1"/>
</dbReference>
<dbReference type="Pfam" id="PF17389">
    <property type="entry name" value="Bac_rhamnosid6H"/>
    <property type="match status" value="1"/>
</dbReference>
<organism evidence="6 7">
    <name type="scientific">Ideonella margarita</name>
    <dbReference type="NCBI Taxonomy" id="2984191"/>
    <lineage>
        <taxon>Bacteria</taxon>
        <taxon>Pseudomonadati</taxon>
        <taxon>Pseudomonadota</taxon>
        <taxon>Betaproteobacteria</taxon>
        <taxon>Burkholderiales</taxon>
        <taxon>Sphaerotilaceae</taxon>
        <taxon>Ideonella</taxon>
    </lineage>
</organism>
<dbReference type="Gene3D" id="2.60.120.260">
    <property type="entry name" value="Galactose-binding domain-like"/>
    <property type="match status" value="2"/>
</dbReference>
<keyword evidence="7" id="KW-1185">Reference proteome</keyword>
<feature type="domain" description="Alpha-L-rhamnosidase concanavalin-like" evidence="3">
    <location>
        <begin position="380"/>
        <end position="481"/>
    </location>
</feature>
<dbReference type="Proteomes" id="UP001379945">
    <property type="component" value="Unassembled WGS sequence"/>
</dbReference>
<sequence length="907" mass="99515">MDTEFDALADGLIWLAAEDEAGRAEREAGWWWAWGETPGEKAPRAFVWRFTLAQPLTDARLSVAAQKGLPGVWLDGVLLHASTDPMAGRELQDIALGDLAAGEHRLAVAVRTFHPFIAEPRQGGVGALLRASGEQGDAVFLAPQPADWLTCQGAEEGWHAADAVLLAPAWAPARAPVEAIDWHPAPAQPARLMRREFTLPGPVQQARLHITALGGYEALLNGQRISDALLTPENSDFRVRLLVQSHDVTALLHAGPNALGVMVGDGFYASEAIGRGRYPFGSAPRRLWARLEVLLADGSTQVWGTDTAWRSATAPVRFAEIYHGESHDARLEQAGWASPGFDDRDWLPVWAAPVPPCALHLQGSEPIRETLSLAPRQITQLPNGEHVLDFGQNFAGWCRIRVRGEAGRTVTLRFAEILGDDGQIDMRNLRAARCTDRYTLRGDAAGETWAPRFTYHGFRYVQVSGWPGELKASDIDGVVVHSDLAVTGEFESSHPVLQGLWHNTFWSQRSNFVGVPTDCPQRDERLGWTGDAQVFWPTAACNMDVRGFTRRFLGDLRASQRADGAYADTNPPALPAYGAHGWSDAGVVLPHTLWRHYADTTVLDEHWASMERWMHWIAEVNPDGLWQQRREVDFGDWLSLDAKTLMDETTPKLLTATACWARMLGMMAELARVSGRAERAAHFTVWQQRVRAAFNARFVQAEGQVGNHSHTGYILALAFDLLPDDLRAAAASHLAAAIRARGTLLTTGFLGTPYSLDVLAAHGHADLAVELLLRTEFPSWGYMVVRGATTIWERWNGDTGDVAMNSFNHYALGAVTGFLYRRVAGVEAASPGFAAVLCRPLMDARLGSGRAVQHTVHGPVVATWGVMADGACWHEWQLPDGLPTTFCLPGQPPLQRAGGTHRFQREA</sequence>
<dbReference type="InterPro" id="IPR035396">
    <property type="entry name" value="Bac_rhamnosid6H"/>
</dbReference>
<accession>A0ABU9C395</accession>
<dbReference type="Gene3D" id="1.50.10.10">
    <property type="match status" value="1"/>
</dbReference>
<evidence type="ECO:0000259" key="5">
    <source>
        <dbReference type="Pfam" id="PF17389"/>
    </source>
</evidence>
<name>A0ABU9C395_9BURK</name>
<evidence type="ECO:0000256" key="2">
    <source>
        <dbReference type="ARBA" id="ARBA00012652"/>
    </source>
</evidence>
<protein>
    <recommendedName>
        <fullName evidence="2">alpha-L-rhamnosidase</fullName>
        <ecNumber evidence="2">3.2.1.40</ecNumber>
    </recommendedName>
</protein>
<reference evidence="6 7" key="1">
    <citation type="submission" date="2024-04" db="EMBL/GenBank/DDBJ databases">
        <title>Novel species of the genus Ideonella isolated from streams.</title>
        <authorList>
            <person name="Lu H."/>
        </authorList>
    </citation>
    <scope>NUCLEOTIDE SEQUENCE [LARGE SCALE GENOMIC DNA]</scope>
    <source>
        <strain evidence="6 7">LYT19W</strain>
    </source>
</reference>
<dbReference type="PANTHER" id="PTHR33307">
    <property type="entry name" value="ALPHA-RHAMNOSIDASE (EUROFUNG)"/>
    <property type="match status" value="1"/>
</dbReference>
<dbReference type="Pfam" id="PF08531">
    <property type="entry name" value="Bac_rhamnosid_N"/>
    <property type="match status" value="1"/>
</dbReference>
<dbReference type="InterPro" id="IPR008928">
    <property type="entry name" value="6-hairpin_glycosidase_sf"/>
</dbReference>
<gene>
    <name evidence="6" type="ORF">AACH00_08260</name>
</gene>
<feature type="domain" description="Alpha-L-rhamnosidase six-hairpin glycosidase" evidence="5">
    <location>
        <begin position="487"/>
        <end position="823"/>
    </location>
</feature>
<dbReference type="GO" id="GO:0016787">
    <property type="term" value="F:hydrolase activity"/>
    <property type="evidence" value="ECO:0007669"/>
    <property type="project" value="UniProtKB-KW"/>
</dbReference>
<dbReference type="EMBL" id="JBBUTI010000005">
    <property type="protein sequence ID" value="MEK8046332.1"/>
    <property type="molecule type" value="Genomic_DNA"/>
</dbReference>
<feature type="domain" description="Bacterial alpha-L-rhamnosidase N-terminal" evidence="4">
    <location>
        <begin position="203"/>
        <end position="370"/>
    </location>
</feature>
<keyword evidence="6" id="KW-0378">Hydrolase</keyword>
<proteinExistence type="predicted"/>
<comment type="caution">
    <text evidence="6">The sequence shown here is derived from an EMBL/GenBank/DDBJ whole genome shotgun (WGS) entry which is preliminary data.</text>
</comment>